<dbReference type="CDD" id="cd21175">
    <property type="entry name" value="LPMO_AA9"/>
    <property type="match status" value="1"/>
</dbReference>
<protein>
    <recommendedName>
        <fullName evidence="6">Auxiliary Activity family 9 catalytic domain-containing protein</fullName>
    </recommendedName>
</protein>
<sequence>MSLSKVAWLILGTAGLAAAHGHIDRIDIDGNSYGGFLVDQYPHEQNIPDLIAWLTADTQDAYVQTFDYNQSNIICHQDAKPGALAGEVAAGGKVTVHWSRWFEDHRGPVISYLANCNGSCASANKTELEFFKIEEAGLLDNSKSPGRWASDELMAANNTWTVNIPSDIAAGNYVLRHEIIALHNARDDNGAQAYPQCINLKVTGSGTATPKGIPATQFYTPTDPGILVDIFNNLATYVIPGPALYGGRDAAPITIALPPPGASSTALSSSPAWTTPYAEPQGCGYVPYESSSQITPTPLASDAEQNGQHYWGSQSWKKRSSGWTFRGRKHARDLSKDNRAMGLGYLDAAMVEGKLINNPFASSEYRSRGWTKLYRTGDQGRLLEDGSLLFMSRLVGETVLKLCSMGLDLGEVCCVLLEAAPDLISHAIASATGESQFLIMHVVLAPGKAASHIELQNIAVNLPLPQAIRPSIIVPLDTIPTTPNGKVNRKALAALPLPETNAASRANQSFTLAEAEFKIKDDTIICDEETKVPEHFVQYRCSEWGPCHPPIVREVLLTGSTSFIGKAILTSLLDSPTITKVHCIAVAPEQSSSLPSSD</sequence>
<dbReference type="SUPFAM" id="SSF56801">
    <property type="entry name" value="Acetyl-CoA synthetase-like"/>
    <property type="match status" value="1"/>
</dbReference>
<dbReference type="EMBL" id="JAAAPU010000168">
    <property type="protein sequence ID" value="KAF4200884.1"/>
    <property type="molecule type" value="Genomic_DNA"/>
</dbReference>
<keyword evidence="5" id="KW-0732">Signal</keyword>
<evidence type="ECO:0000256" key="2">
    <source>
        <dbReference type="ARBA" id="ARBA00004613"/>
    </source>
</evidence>
<keyword evidence="3" id="KW-0964">Secreted</keyword>
<comment type="cofactor">
    <cofactor evidence="1">
        <name>Cu(2+)</name>
        <dbReference type="ChEBI" id="CHEBI:29036"/>
    </cofactor>
</comment>
<dbReference type="PANTHER" id="PTHR33353">
    <property type="entry name" value="PUTATIVE (AFU_ORTHOLOGUE AFUA_1G12560)-RELATED"/>
    <property type="match status" value="1"/>
</dbReference>
<dbReference type="Gene3D" id="3.40.50.720">
    <property type="entry name" value="NAD(P)-binding Rossmann-like Domain"/>
    <property type="match status" value="1"/>
</dbReference>
<evidence type="ECO:0000259" key="6">
    <source>
        <dbReference type="Pfam" id="PF03443"/>
    </source>
</evidence>
<feature type="domain" description="Auxiliary Activity family 9 catalytic" evidence="6">
    <location>
        <begin position="20"/>
        <end position="234"/>
    </location>
</feature>
<comment type="caution">
    <text evidence="7">The sequence shown here is derived from an EMBL/GenBank/DDBJ whole genome shotgun (WGS) entry which is preliminary data.</text>
</comment>
<feature type="chain" id="PRO_5043037267" description="Auxiliary Activity family 9 catalytic domain-containing protein" evidence="5">
    <location>
        <begin position="20"/>
        <end position="598"/>
    </location>
</feature>
<evidence type="ECO:0000256" key="1">
    <source>
        <dbReference type="ARBA" id="ARBA00001973"/>
    </source>
</evidence>
<reference evidence="7" key="1">
    <citation type="journal article" date="2020" name="bioRxiv">
        <title>Genomic and phenotypic heterogeneity of clinical isolates of the human pathogens Aspergillus fumigatus, Aspergillus lentulus and Aspergillus fumigatiaffinis.</title>
        <authorList>
            <person name="dos Santos R.A.C."/>
            <person name="Steenwyk J.L."/>
            <person name="Rivero-Menendez O."/>
            <person name="Mead M.E."/>
            <person name="Silva L.P."/>
            <person name="Bastos R.W."/>
            <person name="Alastruey-Izquierdo A."/>
            <person name="Goldman G.H."/>
            <person name="Rokas A."/>
        </authorList>
    </citation>
    <scope>NUCLEOTIDE SEQUENCE</scope>
    <source>
        <strain evidence="7">CNM-CM8927</strain>
    </source>
</reference>
<proteinExistence type="predicted"/>
<organism evidence="7 8">
    <name type="scientific">Aspergillus lentulus</name>
    <dbReference type="NCBI Taxonomy" id="293939"/>
    <lineage>
        <taxon>Eukaryota</taxon>
        <taxon>Fungi</taxon>
        <taxon>Dikarya</taxon>
        <taxon>Ascomycota</taxon>
        <taxon>Pezizomycotina</taxon>
        <taxon>Eurotiomycetes</taxon>
        <taxon>Eurotiomycetidae</taxon>
        <taxon>Eurotiales</taxon>
        <taxon>Aspergillaceae</taxon>
        <taxon>Aspergillus</taxon>
        <taxon>Aspergillus subgen. Fumigati</taxon>
    </lineage>
</organism>
<keyword evidence="4" id="KW-1015">Disulfide bond</keyword>
<dbReference type="InterPro" id="IPR045851">
    <property type="entry name" value="AMP-bd_C_sf"/>
</dbReference>
<dbReference type="PANTHER" id="PTHR33353:SF34">
    <property type="entry name" value="ENDO-BETA-1,4-GLUCANASE D"/>
    <property type="match status" value="1"/>
</dbReference>
<evidence type="ECO:0000256" key="4">
    <source>
        <dbReference type="ARBA" id="ARBA00023157"/>
    </source>
</evidence>
<dbReference type="Gene3D" id="2.70.50.70">
    <property type="match status" value="1"/>
</dbReference>
<evidence type="ECO:0000313" key="8">
    <source>
        <dbReference type="Proteomes" id="UP000649114"/>
    </source>
</evidence>
<dbReference type="InterPro" id="IPR049892">
    <property type="entry name" value="AA9"/>
</dbReference>
<dbReference type="Gene3D" id="3.30.300.30">
    <property type="match status" value="1"/>
</dbReference>
<accession>A0AAN5YG20</accession>
<evidence type="ECO:0000256" key="3">
    <source>
        <dbReference type="ARBA" id="ARBA00022525"/>
    </source>
</evidence>
<feature type="signal peptide" evidence="5">
    <location>
        <begin position="1"/>
        <end position="19"/>
    </location>
</feature>
<dbReference type="Proteomes" id="UP000649114">
    <property type="component" value="Unassembled WGS sequence"/>
</dbReference>
<name>A0AAN5YG20_ASPLE</name>
<gene>
    <name evidence="7" type="ORF">CNMCM8927_002329</name>
</gene>
<dbReference type="AlphaFoldDB" id="A0AAN5YG20"/>
<evidence type="ECO:0000256" key="5">
    <source>
        <dbReference type="SAM" id="SignalP"/>
    </source>
</evidence>
<dbReference type="Gene3D" id="2.30.38.10">
    <property type="entry name" value="Luciferase, Domain 3"/>
    <property type="match status" value="1"/>
</dbReference>
<dbReference type="GO" id="GO:0005576">
    <property type="term" value="C:extracellular region"/>
    <property type="evidence" value="ECO:0007669"/>
    <property type="project" value="UniProtKB-SubCell"/>
</dbReference>
<evidence type="ECO:0000313" key="7">
    <source>
        <dbReference type="EMBL" id="KAF4200884.1"/>
    </source>
</evidence>
<comment type="subcellular location">
    <subcellularLocation>
        <location evidence="2">Secreted</location>
    </subcellularLocation>
</comment>
<dbReference type="InterPro" id="IPR005103">
    <property type="entry name" value="AA9_LPMO"/>
</dbReference>
<reference evidence="7" key="2">
    <citation type="submission" date="2020-04" db="EMBL/GenBank/DDBJ databases">
        <authorList>
            <person name="Santos R.A.C."/>
            <person name="Steenwyk J.L."/>
            <person name="Rivero-Menendez O."/>
            <person name="Mead M.E."/>
            <person name="Silva L.P."/>
            <person name="Bastos R.W."/>
            <person name="Alastruey-Izquierdo A."/>
            <person name="Goldman G.H."/>
            <person name="Rokas A."/>
        </authorList>
    </citation>
    <scope>NUCLEOTIDE SEQUENCE</scope>
    <source>
        <strain evidence="7">CNM-CM8927</strain>
    </source>
</reference>
<dbReference type="Pfam" id="PF03443">
    <property type="entry name" value="AA9"/>
    <property type="match status" value="1"/>
</dbReference>